<dbReference type="EMBL" id="JANPWB010000012">
    <property type="protein sequence ID" value="KAJ1113127.1"/>
    <property type="molecule type" value="Genomic_DNA"/>
</dbReference>
<gene>
    <name evidence="1" type="ORF">NDU88_001382</name>
</gene>
<accession>A0AAV7NAK6</accession>
<keyword evidence="2" id="KW-1185">Reference proteome</keyword>
<dbReference type="Proteomes" id="UP001066276">
    <property type="component" value="Chromosome 8"/>
</dbReference>
<evidence type="ECO:0000313" key="2">
    <source>
        <dbReference type="Proteomes" id="UP001066276"/>
    </source>
</evidence>
<proteinExistence type="predicted"/>
<dbReference type="AlphaFoldDB" id="A0AAV7NAK6"/>
<evidence type="ECO:0000313" key="1">
    <source>
        <dbReference type="EMBL" id="KAJ1113127.1"/>
    </source>
</evidence>
<comment type="caution">
    <text evidence="1">The sequence shown here is derived from an EMBL/GenBank/DDBJ whole genome shotgun (WGS) entry which is preliminary data.</text>
</comment>
<reference evidence="1" key="1">
    <citation type="journal article" date="2022" name="bioRxiv">
        <title>Sequencing and chromosome-scale assembly of the giantPleurodeles waltlgenome.</title>
        <authorList>
            <person name="Brown T."/>
            <person name="Elewa A."/>
            <person name="Iarovenko S."/>
            <person name="Subramanian E."/>
            <person name="Araus A.J."/>
            <person name="Petzold A."/>
            <person name="Susuki M."/>
            <person name="Suzuki K.-i.T."/>
            <person name="Hayashi T."/>
            <person name="Toyoda A."/>
            <person name="Oliveira C."/>
            <person name="Osipova E."/>
            <person name="Leigh N.D."/>
            <person name="Simon A."/>
            <person name="Yun M.H."/>
        </authorList>
    </citation>
    <scope>NUCLEOTIDE SEQUENCE</scope>
    <source>
        <strain evidence="1">20211129_DDA</strain>
        <tissue evidence="1">Liver</tissue>
    </source>
</reference>
<sequence>MERRRAQLPAHLPVLAQRALSKLHASDDAVLWGTACSRQTGYRAPRKYLKLLAVIMGNILFGIKTDAVHGSRTRIVMLREVKVCCSSDVFFRVRSSWFIFLLTCNAHYILRYANVA</sequence>
<name>A0AAV7NAK6_PLEWA</name>
<protein>
    <submittedName>
        <fullName evidence="1">Uncharacterized protein</fullName>
    </submittedName>
</protein>
<organism evidence="1 2">
    <name type="scientific">Pleurodeles waltl</name>
    <name type="common">Iberian ribbed newt</name>
    <dbReference type="NCBI Taxonomy" id="8319"/>
    <lineage>
        <taxon>Eukaryota</taxon>
        <taxon>Metazoa</taxon>
        <taxon>Chordata</taxon>
        <taxon>Craniata</taxon>
        <taxon>Vertebrata</taxon>
        <taxon>Euteleostomi</taxon>
        <taxon>Amphibia</taxon>
        <taxon>Batrachia</taxon>
        <taxon>Caudata</taxon>
        <taxon>Salamandroidea</taxon>
        <taxon>Salamandridae</taxon>
        <taxon>Pleurodelinae</taxon>
        <taxon>Pleurodeles</taxon>
    </lineage>
</organism>